<evidence type="ECO:0000256" key="6">
    <source>
        <dbReference type="SAM" id="MobiDB-lite"/>
    </source>
</evidence>
<sequence length="231" mass="25658">MANRTNWAHEDKNSFVVPWHSSSCSESMATTFQIHGGYDSSWSMPFGGNKEDGSASKRHSQAEKRRRDRINAQLATLRKLIPKSDKMDKAALLGSVVEQVKDLKRKAMEVTKFITVPTEVDEVTIDSYLDQDGEDFIRASLCCDDRPELLAELTQALHGLKLTITRADMACLGGRIKGILVLCNRDGEEGVGLNHIKQSLKGVLGRIALSSSGVSYSMKSKRQRFFTPCHV</sequence>
<dbReference type="GO" id="GO:0003677">
    <property type="term" value="F:DNA binding"/>
    <property type="evidence" value="ECO:0007669"/>
    <property type="project" value="UniProtKB-KW"/>
</dbReference>
<dbReference type="OrthoDB" id="71302at2759"/>
<evidence type="ECO:0000256" key="2">
    <source>
        <dbReference type="ARBA" id="ARBA00023015"/>
    </source>
</evidence>
<dbReference type="PANTHER" id="PTHR45844:SF18">
    <property type="entry name" value="TRANSCRIPTION FACTOR BHLH51"/>
    <property type="match status" value="1"/>
</dbReference>
<dbReference type="OMA" id="MESYHYS"/>
<dbReference type="SUPFAM" id="SSF55021">
    <property type="entry name" value="ACT-like"/>
    <property type="match status" value="1"/>
</dbReference>
<keyword evidence="5" id="KW-0539">Nucleus</keyword>
<dbReference type="InParanoid" id="A0A2R6RR80"/>
<dbReference type="CDD" id="cd11455">
    <property type="entry name" value="bHLH_AtAIG1_like"/>
    <property type="match status" value="1"/>
</dbReference>
<dbReference type="Proteomes" id="UP000241394">
    <property type="component" value="Chromosome LG3"/>
</dbReference>
<dbReference type="Gramene" id="PSS32526">
    <property type="protein sequence ID" value="PSS32526"/>
    <property type="gene ID" value="CEY00_Acc02825"/>
</dbReference>
<dbReference type="EMBL" id="NKQK01000003">
    <property type="protein sequence ID" value="PSS32526.1"/>
    <property type="molecule type" value="Genomic_DNA"/>
</dbReference>
<organism evidence="8 9">
    <name type="scientific">Actinidia chinensis var. chinensis</name>
    <name type="common">Chinese soft-hair kiwi</name>
    <dbReference type="NCBI Taxonomy" id="1590841"/>
    <lineage>
        <taxon>Eukaryota</taxon>
        <taxon>Viridiplantae</taxon>
        <taxon>Streptophyta</taxon>
        <taxon>Embryophyta</taxon>
        <taxon>Tracheophyta</taxon>
        <taxon>Spermatophyta</taxon>
        <taxon>Magnoliopsida</taxon>
        <taxon>eudicotyledons</taxon>
        <taxon>Gunneridae</taxon>
        <taxon>Pentapetalae</taxon>
        <taxon>asterids</taxon>
        <taxon>Ericales</taxon>
        <taxon>Actinidiaceae</taxon>
        <taxon>Actinidia</taxon>
    </lineage>
</organism>
<dbReference type="GO" id="GO:0003700">
    <property type="term" value="F:DNA-binding transcription factor activity"/>
    <property type="evidence" value="ECO:0007669"/>
    <property type="project" value="InterPro"/>
</dbReference>
<dbReference type="SMART" id="SM00353">
    <property type="entry name" value="HLH"/>
    <property type="match status" value="1"/>
</dbReference>
<comment type="caution">
    <text evidence="8">The sequence shown here is derived from an EMBL/GenBank/DDBJ whole genome shotgun (WGS) entry which is preliminary data.</text>
</comment>
<dbReference type="Gene3D" id="4.10.280.10">
    <property type="entry name" value="Helix-loop-helix DNA-binding domain"/>
    <property type="match status" value="1"/>
</dbReference>
<reference evidence="8 9" key="1">
    <citation type="submission" date="2017-07" db="EMBL/GenBank/DDBJ databases">
        <title>An improved, manually edited Actinidia chinensis var. chinensis (kiwifruit) genome highlights the challenges associated with draft genomes and gene prediction in plants.</title>
        <authorList>
            <person name="Pilkington S."/>
            <person name="Crowhurst R."/>
            <person name="Hilario E."/>
            <person name="Nardozza S."/>
            <person name="Fraser L."/>
            <person name="Peng Y."/>
            <person name="Gunaseelan K."/>
            <person name="Simpson R."/>
            <person name="Tahir J."/>
            <person name="Deroles S."/>
            <person name="Templeton K."/>
            <person name="Luo Z."/>
            <person name="Davy M."/>
            <person name="Cheng C."/>
            <person name="Mcneilage M."/>
            <person name="Scaglione D."/>
            <person name="Liu Y."/>
            <person name="Zhang Q."/>
            <person name="Datson P."/>
            <person name="De Silva N."/>
            <person name="Gardiner S."/>
            <person name="Bassett H."/>
            <person name="Chagne D."/>
            <person name="Mccallum J."/>
            <person name="Dzierzon H."/>
            <person name="Deng C."/>
            <person name="Wang Y.-Y."/>
            <person name="Barron N."/>
            <person name="Manako K."/>
            <person name="Bowen J."/>
            <person name="Foster T."/>
            <person name="Erridge Z."/>
            <person name="Tiffin H."/>
            <person name="Waite C."/>
            <person name="Davies K."/>
            <person name="Grierson E."/>
            <person name="Laing W."/>
            <person name="Kirk R."/>
            <person name="Chen X."/>
            <person name="Wood M."/>
            <person name="Montefiori M."/>
            <person name="Brummell D."/>
            <person name="Schwinn K."/>
            <person name="Catanach A."/>
            <person name="Fullerton C."/>
            <person name="Li D."/>
            <person name="Meiyalaghan S."/>
            <person name="Nieuwenhuizen N."/>
            <person name="Read N."/>
            <person name="Prakash R."/>
            <person name="Hunter D."/>
            <person name="Zhang H."/>
            <person name="Mckenzie M."/>
            <person name="Knabel M."/>
            <person name="Harris A."/>
            <person name="Allan A."/>
            <person name="Chen A."/>
            <person name="Janssen B."/>
            <person name="Plunkett B."/>
            <person name="Dwamena C."/>
            <person name="Voogd C."/>
            <person name="Leif D."/>
            <person name="Lafferty D."/>
            <person name="Souleyre E."/>
            <person name="Varkonyi-Gasic E."/>
            <person name="Gambi F."/>
            <person name="Hanley J."/>
            <person name="Yao J.-L."/>
            <person name="Cheung J."/>
            <person name="David K."/>
            <person name="Warren B."/>
            <person name="Marsh K."/>
            <person name="Snowden K."/>
            <person name="Lin-Wang K."/>
            <person name="Brian L."/>
            <person name="Martinez-Sanchez M."/>
            <person name="Wang M."/>
            <person name="Ileperuma N."/>
            <person name="Macnee N."/>
            <person name="Campin R."/>
            <person name="Mcatee P."/>
            <person name="Drummond R."/>
            <person name="Espley R."/>
            <person name="Ireland H."/>
            <person name="Wu R."/>
            <person name="Atkinson R."/>
            <person name="Karunairetnam S."/>
            <person name="Bulley S."/>
            <person name="Chunkath S."/>
            <person name="Hanley Z."/>
            <person name="Storey R."/>
            <person name="Thrimawithana A."/>
            <person name="Thomson S."/>
            <person name="David C."/>
            <person name="Testolin R."/>
        </authorList>
    </citation>
    <scope>NUCLEOTIDE SEQUENCE [LARGE SCALE GENOMIC DNA]</scope>
    <source>
        <strain evidence="9">cv. Red5</strain>
        <tissue evidence="8">Young leaf</tissue>
    </source>
</reference>
<dbReference type="PROSITE" id="PS50888">
    <property type="entry name" value="BHLH"/>
    <property type="match status" value="1"/>
</dbReference>
<protein>
    <submittedName>
        <fullName evidence="8">Transcription factor bHLH51 like</fullName>
    </submittedName>
</protein>
<evidence type="ECO:0000256" key="5">
    <source>
        <dbReference type="ARBA" id="ARBA00023242"/>
    </source>
</evidence>
<feature type="domain" description="BHLH" evidence="7">
    <location>
        <begin position="54"/>
        <end position="103"/>
    </location>
</feature>
<evidence type="ECO:0000256" key="3">
    <source>
        <dbReference type="ARBA" id="ARBA00023125"/>
    </source>
</evidence>
<keyword evidence="2" id="KW-0805">Transcription regulation</keyword>
<keyword evidence="9" id="KW-1185">Reference proteome</keyword>
<dbReference type="STRING" id="1590841.A0A2R6RR80"/>
<feature type="compositionally biased region" description="Basic and acidic residues" evidence="6">
    <location>
        <begin position="49"/>
        <end position="65"/>
    </location>
</feature>
<evidence type="ECO:0000256" key="1">
    <source>
        <dbReference type="ARBA" id="ARBA00004123"/>
    </source>
</evidence>
<dbReference type="InterPro" id="IPR045847">
    <property type="entry name" value="AIG1-like"/>
</dbReference>
<dbReference type="SUPFAM" id="SSF47459">
    <property type="entry name" value="HLH, helix-loop-helix DNA-binding domain"/>
    <property type="match status" value="1"/>
</dbReference>
<evidence type="ECO:0000256" key="4">
    <source>
        <dbReference type="ARBA" id="ARBA00023163"/>
    </source>
</evidence>
<evidence type="ECO:0000313" key="8">
    <source>
        <dbReference type="EMBL" id="PSS32526.1"/>
    </source>
</evidence>
<dbReference type="FunCoup" id="A0A2R6RR80">
    <property type="interactions" value="155"/>
</dbReference>
<dbReference type="GO" id="GO:0046983">
    <property type="term" value="F:protein dimerization activity"/>
    <property type="evidence" value="ECO:0007669"/>
    <property type="project" value="InterPro"/>
</dbReference>
<dbReference type="AlphaFoldDB" id="A0A2R6RR80"/>
<dbReference type="Pfam" id="PF00010">
    <property type="entry name" value="HLH"/>
    <property type="match status" value="1"/>
</dbReference>
<feature type="region of interest" description="Disordered" evidence="6">
    <location>
        <begin position="43"/>
        <end position="68"/>
    </location>
</feature>
<dbReference type="InterPro" id="IPR036638">
    <property type="entry name" value="HLH_DNA-bd_sf"/>
</dbReference>
<dbReference type="InterPro" id="IPR011598">
    <property type="entry name" value="bHLH_dom"/>
</dbReference>
<evidence type="ECO:0000313" key="9">
    <source>
        <dbReference type="Proteomes" id="UP000241394"/>
    </source>
</evidence>
<reference evidence="9" key="2">
    <citation type="journal article" date="2018" name="BMC Genomics">
        <title>A manually annotated Actinidia chinensis var. chinensis (kiwifruit) genome highlights the challenges associated with draft genomes and gene prediction in plants.</title>
        <authorList>
            <person name="Pilkington S.M."/>
            <person name="Crowhurst R."/>
            <person name="Hilario E."/>
            <person name="Nardozza S."/>
            <person name="Fraser L."/>
            <person name="Peng Y."/>
            <person name="Gunaseelan K."/>
            <person name="Simpson R."/>
            <person name="Tahir J."/>
            <person name="Deroles S.C."/>
            <person name="Templeton K."/>
            <person name="Luo Z."/>
            <person name="Davy M."/>
            <person name="Cheng C."/>
            <person name="McNeilage M."/>
            <person name="Scaglione D."/>
            <person name="Liu Y."/>
            <person name="Zhang Q."/>
            <person name="Datson P."/>
            <person name="De Silva N."/>
            <person name="Gardiner S.E."/>
            <person name="Bassett H."/>
            <person name="Chagne D."/>
            <person name="McCallum J."/>
            <person name="Dzierzon H."/>
            <person name="Deng C."/>
            <person name="Wang Y.Y."/>
            <person name="Barron L."/>
            <person name="Manako K."/>
            <person name="Bowen J."/>
            <person name="Foster T.M."/>
            <person name="Erridge Z.A."/>
            <person name="Tiffin H."/>
            <person name="Waite C.N."/>
            <person name="Davies K.M."/>
            <person name="Grierson E.P."/>
            <person name="Laing W.A."/>
            <person name="Kirk R."/>
            <person name="Chen X."/>
            <person name="Wood M."/>
            <person name="Montefiori M."/>
            <person name="Brummell D.A."/>
            <person name="Schwinn K.E."/>
            <person name="Catanach A."/>
            <person name="Fullerton C."/>
            <person name="Li D."/>
            <person name="Meiyalaghan S."/>
            <person name="Nieuwenhuizen N."/>
            <person name="Read N."/>
            <person name="Prakash R."/>
            <person name="Hunter D."/>
            <person name="Zhang H."/>
            <person name="McKenzie M."/>
            <person name="Knabel M."/>
            <person name="Harris A."/>
            <person name="Allan A.C."/>
            <person name="Gleave A."/>
            <person name="Chen A."/>
            <person name="Janssen B.J."/>
            <person name="Plunkett B."/>
            <person name="Ampomah-Dwamena C."/>
            <person name="Voogd C."/>
            <person name="Leif D."/>
            <person name="Lafferty D."/>
            <person name="Souleyre E.J.F."/>
            <person name="Varkonyi-Gasic E."/>
            <person name="Gambi F."/>
            <person name="Hanley J."/>
            <person name="Yao J.L."/>
            <person name="Cheung J."/>
            <person name="David K.M."/>
            <person name="Warren B."/>
            <person name="Marsh K."/>
            <person name="Snowden K.C."/>
            <person name="Lin-Wang K."/>
            <person name="Brian L."/>
            <person name="Martinez-Sanchez M."/>
            <person name="Wang M."/>
            <person name="Ileperuma N."/>
            <person name="Macnee N."/>
            <person name="Campin R."/>
            <person name="McAtee P."/>
            <person name="Drummond R.S.M."/>
            <person name="Espley R.V."/>
            <person name="Ireland H.S."/>
            <person name="Wu R."/>
            <person name="Atkinson R.G."/>
            <person name="Karunairetnam S."/>
            <person name="Bulley S."/>
            <person name="Chunkath S."/>
            <person name="Hanley Z."/>
            <person name="Storey R."/>
            <person name="Thrimawithana A.H."/>
            <person name="Thomson S."/>
            <person name="David C."/>
            <person name="Testolin R."/>
            <person name="Huang H."/>
            <person name="Hellens R.P."/>
            <person name="Schaffer R.J."/>
        </authorList>
    </citation>
    <scope>NUCLEOTIDE SEQUENCE [LARGE SCALE GENOMIC DNA]</scope>
    <source>
        <strain evidence="9">cv. Red5</strain>
    </source>
</reference>
<proteinExistence type="predicted"/>
<accession>A0A2R6RR80</accession>
<keyword evidence="4" id="KW-0804">Transcription</keyword>
<dbReference type="InterPro" id="IPR045865">
    <property type="entry name" value="ACT-like_dom_sf"/>
</dbReference>
<dbReference type="Gene3D" id="3.30.70.260">
    <property type="match status" value="1"/>
</dbReference>
<dbReference type="GO" id="GO:0005634">
    <property type="term" value="C:nucleus"/>
    <property type="evidence" value="ECO:0007669"/>
    <property type="project" value="UniProtKB-SubCell"/>
</dbReference>
<evidence type="ECO:0000259" key="7">
    <source>
        <dbReference type="PROSITE" id="PS50888"/>
    </source>
</evidence>
<gene>
    <name evidence="8" type="ORF">CEY00_Acc02825</name>
</gene>
<dbReference type="PANTHER" id="PTHR45844">
    <property type="entry name" value="TRANSCRIPTION FACTOR BHLH30"/>
    <property type="match status" value="1"/>
</dbReference>
<name>A0A2R6RR80_ACTCC</name>
<dbReference type="SMR" id="A0A2R6RR80"/>
<keyword evidence="3" id="KW-0238">DNA-binding</keyword>
<comment type="subcellular location">
    <subcellularLocation>
        <location evidence="1">Nucleus</location>
    </subcellularLocation>
</comment>